<dbReference type="Proteomes" id="UP000799537">
    <property type="component" value="Unassembled WGS sequence"/>
</dbReference>
<feature type="transmembrane region" description="Helical" evidence="6">
    <location>
        <begin position="151"/>
        <end position="171"/>
    </location>
</feature>
<accession>A0A6A6CAF6</accession>
<dbReference type="EMBL" id="ML993609">
    <property type="protein sequence ID" value="KAF2163218.1"/>
    <property type="molecule type" value="Genomic_DNA"/>
</dbReference>
<evidence type="ECO:0000256" key="2">
    <source>
        <dbReference type="ARBA" id="ARBA00010992"/>
    </source>
</evidence>
<feature type="transmembrane region" description="Helical" evidence="6">
    <location>
        <begin position="418"/>
        <end position="435"/>
    </location>
</feature>
<dbReference type="PROSITE" id="PS50850">
    <property type="entry name" value="MFS"/>
    <property type="match status" value="1"/>
</dbReference>
<protein>
    <recommendedName>
        <fullName evidence="7">Major facilitator superfamily (MFS) profile domain-containing protein</fullName>
    </recommendedName>
</protein>
<evidence type="ECO:0000256" key="4">
    <source>
        <dbReference type="ARBA" id="ARBA00022989"/>
    </source>
</evidence>
<evidence type="ECO:0000313" key="8">
    <source>
        <dbReference type="EMBL" id="KAF2163218.1"/>
    </source>
</evidence>
<evidence type="ECO:0000256" key="3">
    <source>
        <dbReference type="ARBA" id="ARBA00022692"/>
    </source>
</evidence>
<feature type="transmembrane region" description="Helical" evidence="6">
    <location>
        <begin position="93"/>
        <end position="112"/>
    </location>
</feature>
<organism evidence="8 9">
    <name type="scientific">Zasmidium cellare ATCC 36951</name>
    <dbReference type="NCBI Taxonomy" id="1080233"/>
    <lineage>
        <taxon>Eukaryota</taxon>
        <taxon>Fungi</taxon>
        <taxon>Dikarya</taxon>
        <taxon>Ascomycota</taxon>
        <taxon>Pezizomycotina</taxon>
        <taxon>Dothideomycetes</taxon>
        <taxon>Dothideomycetidae</taxon>
        <taxon>Mycosphaerellales</taxon>
        <taxon>Mycosphaerellaceae</taxon>
        <taxon>Zasmidium</taxon>
    </lineage>
</organism>
<dbReference type="GeneID" id="54571157"/>
<dbReference type="GO" id="GO:0016020">
    <property type="term" value="C:membrane"/>
    <property type="evidence" value="ECO:0007669"/>
    <property type="project" value="UniProtKB-SubCell"/>
</dbReference>
<evidence type="ECO:0000259" key="7">
    <source>
        <dbReference type="PROSITE" id="PS50850"/>
    </source>
</evidence>
<feature type="transmembrane region" description="Helical" evidence="6">
    <location>
        <begin position="191"/>
        <end position="212"/>
    </location>
</feature>
<dbReference type="InterPro" id="IPR020846">
    <property type="entry name" value="MFS_dom"/>
</dbReference>
<dbReference type="PANTHER" id="PTHR48022:SF83">
    <property type="entry name" value="MAJOR FACILITATOR SUPERFAMILY (MFS) PROFILE DOMAIN-CONTAINING PROTEIN"/>
    <property type="match status" value="1"/>
</dbReference>
<feature type="transmembrane region" description="Helical" evidence="6">
    <location>
        <begin position="386"/>
        <end position="406"/>
    </location>
</feature>
<feature type="transmembrane region" description="Helical" evidence="6">
    <location>
        <begin position="343"/>
        <end position="365"/>
    </location>
</feature>
<dbReference type="InterPro" id="IPR036259">
    <property type="entry name" value="MFS_trans_sf"/>
</dbReference>
<feature type="domain" description="Major facilitator superfamily (MFS) profile" evidence="7">
    <location>
        <begin position="16"/>
        <end position="441"/>
    </location>
</feature>
<feature type="transmembrane region" description="Helical" evidence="6">
    <location>
        <begin position="63"/>
        <end position="86"/>
    </location>
</feature>
<dbReference type="AlphaFoldDB" id="A0A6A6CAF6"/>
<gene>
    <name evidence="8" type="ORF">M409DRAFT_68534</name>
</gene>
<evidence type="ECO:0000256" key="1">
    <source>
        <dbReference type="ARBA" id="ARBA00004141"/>
    </source>
</evidence>
<comment type="subcellular location">
    <subcellularLocation>
        <location evidence="1">Membrane</location>
        <topology evidence="1">Multi-pass membrane protein</topology>
    </subcellularLocation>
</comment>
<dbReference type="InterPro" id="IPR005828">
    <property type="entry name" value="MFS_sugar_transport-like"/>
</dbReference>
<proteinExistence type="inferred from homology"/>
<dbReference type="Pfam" id="PF00083">
    <property type="entry name" value="Sugar_tr"/>
    <property type="match status" value="1"/>
</dbReference>
<evidence type="ECO:0000256" key="6">
    <source>
        <dbReference type="SAM" id="Phobius"/>
    </source>
</evidence>
<feature type="transmembrane region" description="Helical" evidence="6">
    <location>
        <begin position="15"/>
        <end position="43"/>
    </location>
</feature>
<keyword evidence="3 6" id="KW-0812">Transmembrane</keyword>
<dbReference type="Gene3D" id="1.20.1250.20">
    <property type="entry name" value="MFS general substrate transporter like domains"/>
    <property type="match status" value="1"/>
</dbReference>
<dbReference type="InterPro" id="IPR050360">
    <property type="entry name" value="MFS_Sugar_Transporters"/>
</dbReference>
<feature type="transmembrane region" description="Helical" evidence="6">
    <location>
        <begin position="319"/>
        <end position="337"/>
    </location>
</feature>
<reference evidence="8" key="1">
    <citation type="journal article" date="2020" name="Stud. Mycol.">
        <title>101 Dothideomycetes genomes: a test case for predicting lifestyles and emergence of pathogens.</title>
        <authorList>
            <person name="Haridas S."/>
            <person name="Albert R."/>
            <person name="Binder M."/>
            <person name="Bloem J."/>
            <person name="Labutti K."/>
            <person name="Salamov A."/>
            <person name="Andreopoulos B."/>
            <person name="Baker S."/>
            <person name="Barry K."/>
            <person name="Bills G."/>
            <person name="Bluhm B."/>
            <person name="Cannon C."/>
            <person name="Castanera R."/>
            <person name="Culley D."/>
            <person name="Daum C."/>
            <person name="Ezra D."/>
            <person name="Gonzalez J."/>
            <person name="Henrissat B."/>
            <person name="Kuo A."/>
            <person name="Liang C."/>
            <person name="Lipzen A."/>
            <person name="Lutzoni F."/>
            <person name="Magnuson J."/>
            <person name="Mondo S."/>
            <person name="Nolan M."/>
            <person name="Ohm R."/>
            <person name="Pangilinan J."/>
            <person name="Park H.-J."/>
            <person name="Ramirez L."/>
            <person name="Alfaro M."/>
            <person name="Sun H."/>
            <person name="Tritt A."/>
            <person name="Yoshinaga Y."/>
            <person name="Zwiers L.-H."/>
            <person name="Turgeon B."/>
            <person name="Goodwin S."/>
            <person name="Spatafora J."/>
            <person name="Crous P."/>
            <person name="Grigoriev I."/>
        </authorList>
    </citation>
    <scope>NUCLEOTIDE SEQUENCE</scope>
    <source>
        <strain evidence="8">ATCC 36951</strain>
    </source>
</reference>
<dbReference type="OrthoDB" id="6612291at2759"/>
<feature type="transmembrane region" description="Helical" evidence="6">
    <location>
        <begin position="118"/>
        <end position="139"/>
    </location>
</feature>
<comment type="similarity">
    <text evidence="2">Belongs to the major facilitator superfamily. Sugar transporter (TC 2.A.1.1) family.</text>
</comment>
<dbReference type="GO" id="GO:0005351">
    <property type="term" value="F:carbohydrate:proton symporter activity"/>
    <property type="evidence" value="ECO:0007669"/>
    <property type="project" value="TreeGrafter"/>
</dbReference>
<evidence type="ECO:0000256" key="5">
    <source>
        <dbReference type="ARBA" id="ARBA00023136"/>
    </source>
</evidence>
<evidence type="ECO:0000313" key="9">
    <source>
        <dbReference type="Proteomes" id="UP000799537"/>
    </source>
</evidence>
<keyword evidence="9" id="KW-1185">Reference proteome</keyword>
<dbReference type="PANTHER" id="PTHR48022">
    <property type="entry name" value="PLASTIDIC GLUCOSE TRANSPORTER 4"/>
    <property type="match status" value="1"/>
</dbReference>
<dbReference type="FunFam" id="1.20.1250.20:FF:000078">
    <property type="entry name" value="MFS maltose transporter, putative"/>
    <property type="match status" value="1"/>
</dbReference>
<dbReference type="RefSeq" id="XP_033664107.1">
    <property type="nucleotide sequence ID" value="XM_033817885.1"/>
</dbReference>
<keyword evidence="4 6" id="KW-1133">Transmembrane helix</keyword>
<dbReference type="SUPFAM" id="SSF103473">
    <property type="entry name" value="MFS general substrate transporter"/>
    <property type="match status" value="1"/>
</dbReference>
<name>A0A6A6CAF6_ZASCE</name>
<sequence>MTLGEAFRSHRPAMLWAMAISLQGIMEGYNIALVGALVAAPAFQRRYGDYYDPELGYQVSFRWQMAFMLGAAAGGIVGGLLSGYMIEKIGARITIMTAHVVLCGTIAITFCAPSIQVLFVGCLCNGLPWGILAGVGPVYASEVCPTAVRGYLINFVNFAWSCGGLLAAGVLQPFSTVMSQWAYRIPFAIQWIWPVPLFLIAFFAPSSPWWLIRRGRIEETRKSLRSLTRGLSDKEIDAKIALMKHTDEYEKMAKTESSFADCFKGTNLPRTEIAAVVLTSQAITGQVLAASPTIGAGALGVAGNIFCWFLMAWFGRRRLFLFGLAGCGASLMIVGILDSFGGRAIPFVQAALCLVWMAIYSSIVAPGSYTIAGEISATRVRSQTMGFSRAVFGILSVTAGVVQTYITNPTGANISGKAAYVWFGGSTILFIWAFFRLPETKGRTYEELDILFETGVTARKFRKQHIEVVAENNHKIVDDADP</sequence>
<keyword evidence="5 6" id="KW-0472">Membrane</keyword>